<dbReference type="Proteomes" id="UP000603640">
    <property type="component" value="Unassembled WGS sequence"/>
</dbReference>
<dbReference type="PANTHER" id="PTHR43685:SF11">
    <property type="entry name" value="GLYCOSYLTRANSFERASE TAGX-RELATED"/>
    <property type="match status" value="1"/>
</dbReference>
<keyword evidence="3" id="KW-1185">Reference proteome</keyword>
<dbReference type="InterPro" id="IPR029044">
    <property type="entry name" value="Nucleotide-diphossugar_trans"/>
</dbReference>
<dbReference type="SUPFAM" id="SSF53448">
    <property type="entry name" value="Nucleotide-diphospho-sugar transferases"/>
    <property type="match status" value="1"/>
</dbReference>
<evidence type="ECO:0000313" key="2">
    <source>
        <dbReference type="EMBL" id="MBC5991630.1"/>
    </source>
</evidence>
<dbReference type="InterPro" id="IPR050834">
    <property type="entry name" value="Glycosyltransf_2"/>
</dbReference>
<accession>A0A923SLY7</accession>
<dbReference type="AlphaFoldDB" id="A0A923SLY7"/>
<dbReference type="InterPro" id="IPR001173">
    <property type="entry name" value="Glyco_trans_2-like"/>
</dbReference>
<dbReference type="RefSeq" id="WP_187065629.1">
    <property type="nucleotide sequence ID" value="NZ_JACRVF010000001.1"/>
</dbReference>
<dbReference type="Pfam" id="PF00535">
    <property type="entry name" value="Glycos_transf_2"/>
    <property type="match status" value="1"/>
</dbReference>
<gene>
    <name evidence="2" type="ORF">H8S84_02130</name>
</gene>
<dbReference type="CDD" id="cd06433">
    <property type="entry name" value="GT_2_WfgS_like"/>
    <property type="match status" value="1"/>
</dbReference>
<evidence type="ECO:0000259" key="1">
    <source>
        <dbReference type="Pfam" id="PF00535"/>
    </source>
</evidence>
<name>A0A923SLY7_9BACT</name>
<sequence>MKVSIITIVFNNAETIADAIDSVLGQTYPDIEYIVVDGASTDGTVDVIKSYGDRISKFVSEKDNGLYDAINKGIGLATGDVIGLLHSDDLFYSKQTVTQIVYAFLSANTESVYGDLLYVDKQNTSRIIRNWISGKYKKISFRYGWMPPHPTFYVKRTIYEKLGLYNTYLQSAADYELMLRYLYKNDVSTTYIPSKLVKMRVGGKSNGTFKNRLLANQEDYRAWLINGLKPPFYTRFLKPLRKLLQFTFFKFKW</sequence>
<dbReference type="Gene3D" id="3.90.550.10">
    <property type="entry name" value="Spore Coat Polysaccharide Biosynthesis Protein SpsA, Chain A"/>
    <property type="match status" value="1"/>
</dbReference>
<comment type="caution">
    <text evidence="2">The sequence shown here is derived from an EMBL/GenBank/DDBJ whole genome shotgun (WGS) entry which is preliminary data.</text>
</comment>
<dbReference type="EMBL" id="JACRVF010000001">
    <property type="protein sequence ID" value="MBC5991630.1"/>
    <property type="molecule type" value="Genomic_DNA"/>
</dbReference>
<feature type="domain" description="Glycosyltransferase 2-like" evidence="1">
    <location>
        <begin position="4"/>
        <end position="138"/>
    </location>
</feature>
<proteinExistence type="predicted"/>
<evidence type="ECO:0000313" key="3">
    <source>
        <dbReference type="Proteomes" id="UP000603640"/>
    </source>
</evidence>
<reference evidence="2" key="1">
    <citation type="submission" date="2020-08" db="EMBL/GenBank/DDBJ databases">
        <title>Pontibacter sp. SD6 16S ribosomal RNA gene Genome sequencing and assembly.</title>
        <authorList>
            <person name="Kang M."/>
        </authorList>
    </citation>
    <scope>NUCLEOTIDE SEQUENCE</scope>
    <source>
        <strain evidence="2">SD6</strain>
    </source>
</reference>
<organism evidence="2 3">
    <name type="scientific">Pontibacter cellulosilyticus</name>
    <dbReference type="NCBI Taxonomy" id="1720253"/>
    <lineage>
        <taxon>Bacteria</taxon>
        <taxon>Pseudomonadati</taxon>
        <taxon>Bacteroidota</taxon>
        <taxon>Cytophagia</taxon>
        <taxon>Cytophagales</taxon>
        <taxon>Hymenobacteraceae</taxon>
        <taxon>Pontibacter</taxon>
    </lineage>
</organism>
<dbReference type="PANTHER" id="PTHR43685">
    <property type="entry name" value="GLYCOSYLTRANSFERASE"/>
    <property type="match status" value="1"/>
</dbReference>
<protein>
    <submittedName>
        <fullName evidence="2">Glycosyltransferase</fullName>
    </submittedName>
</protein>